<dbReference type="AlphaFoldDB" id="A0A7T5VD01"/>
<evidence type="ECO:0000256" key="3">
    <source>
        <dbReference type="ARBA" id="ARBA00022448"/>
    </source>
</evidence>
<dbReference type="GO" id="GO:0005886">
    <property type="term" value="C:plasma membrane"/>
    <property type="evidence" value="ECO:0007669"/>
    <property type="project" value="TreeGrafter"/>
</dbReference>
<keyword evidence="6 7" id="KW-0472">Membrane</keyword>
<gene>
    <name evidence="8" type="ORF">HP555_07050</name>
</gene>
<feature type="transmembrane region" description="Helical" evidence="7">
    <location>
        <begin position="59"/>
        <end position="79"/>
    </location>
</feature>
<name>A0A7T5VD01_9BACT</name>
<comment type="subcellular location">
    <subcellularLocation>
        <location evidence="1">Membrane</location>
        <topology evidence="1">Multi-pass membrane protein</topology>
    </subcellularLocation>
</comment>
<accession>A0A7T5VD01</accession>
<feature type="transmembrane region" description="Helical" evidence="7">
    <location>
        <begin position="191"/>
        <end position="214"/>
    </location>
</feature>
<dbReference type="InterPro" id="IPR006043">
    <property type="entry name" value="NCS2"/>
</dbReference>
<evidence type="ECO:0000256" key="7">
    <source>
        <dbReference type="SAM" id="Phobius"/>
    </source>
</evidence>
<feature type="transmembrane region" description="Helical" evidence="7">
    <location>
        <begin position="99"/>
        <end position="122"/>
    </location>
</feature>
<keyword evidence="3" id="KW-0813">Transport</keyword>
<feature type="transmembrane region" description="Helical" evidence="7">
    <location>
        <begin position="162"/>
        <end position="179"/>
    </location>
</feature>
<feature type="transmembrane region" description="Helical" evidence="7">
    <location>
        <begin position="129"/>
        <end position="150"/>
    </location>
</feature>
<dbReference type="GO" id="GO:0042907">
    <property type="term" value="F:xanthine transmembrane transporter activity"/>
    <property type="evidence" value="ECO:0007669"/>
    <property type="project" value="TreeGrafter"/>
</dbReference>
<evidence type="ECO:0000313" key="9">
    <source>
        <dbReference type="Proteomes" id="UP000596092"/>
    </source>
</evidence>
<sequence length="433" mass="45837">MSLPDIRYNIDDQPPPVALFLFGVQWLAVMGVAAIIMGKVVAALHYTDPAAQFLYMQKLLFLIAVALIGQIFLGHRLPLVVGPAVILLVGIISSMQQDIAAIYSSIMIGGLCLSILCASGLFRYVARLFTTRVVATILILIALTITPTILKLVLTAPGPDRVPANLLFALILLLTMIAGDRLLKGVWRSTLLVWALIGGSLGCAWLLPGTTATYQSSLPLFAPMFSQCTTSLSLNPGLILSFLICFVALAINDVGSIESIGKLLNPPEMERRLTRGMVLTGITNVAAGFLGVIGLVNFSLTTGIIASNGNASRISFLPAGLILLLVAFMPPVVAFVWNVPAVVVGTILLHIMSMQLAAGLMVAFGTSGFTFQDALVISLPVMVSVIVSYLPPEAVASFPALLTPLAGNGFVVGTLTVLLLEHVLLRRAVEPGK</sequence>
<feature type="transmembrane region" description="Helical" evidence="7">
    <location>
        <begin position="234"/>
        <end position="255"/>
    </location>
</feature>
<evidence type="ECO:0000256" key="4">
    <source>
        <dbReference type="ARBA" id="ARBA00022692"/>
    </source>
</evidence>
<dbReference type="EMBL" id="CP054140">
    <property type="protein sequence ID" value="QQG65640.1"/>
    <property type="molecule type" value="Genomic_DNA"/>
</dbReference>
<dbReference type="Pfam" id="PF00860">
    <property type="entry name" value="Xan_ur_permease"/>
    <property type="match status" value="1"/>
</dbReference>
<evidence type="ECO:0000313" key="8">
    <source>
        <dbReference type="EMBL" id="QQG65640.1"/>
    </source>
</evidence>
<keyword evidence="4 7" id="KW-0812">Transmembrane</keyword>
<dbReference type="KEGG" id="dog:HP555_07050"/>
<organism evidence="8 9">
    <name type="scientific">Desulfobulbus oligotrophicus</name>
    <dbReference type="NCBI Taxonomy" id="1909699"/>
    <lineage>
        <taxon>Bacteria</taxon>
        <taxon>Pseudomonadati</taxon>
        <taxon>Thermodesulfobacteriota</taxon>
        <taxon>Desulfobulbia</taxon>
        <taxon>Desulfobulbales</taxon>
        <taxon>Desulfobulbaceae</taxon>
        <taxon>Desulfobulbus</taxon>
    </lineage>
</organism>
<evidence type="ECO:0000256" key="6">
    <source>
        <dbReference type="ARBA" id="ARBA00023136"/>
    </source>
</evidence>
<protein>
    <submittedName>
        <fullName evidence="8">Purine/pyrimidine permease</fullName>
    </submittedName>
</protein>
<proteinExistence type="inferred from homology"/>
<keyword evidence="5 7" id="KW-1133">Transmembrane helix</keyword>
<evidence type="ECO:0000256" key="1">
    <source>
        <dbReference type="ARBA" id="ARBA00004141"/>
    </source>
</evidence>
<dbReference type="PANTHER" id="PTHR42810:SF1">
    <property type="entry name" value="PURINE PERMEASE YWDJ-RELATED"/>
    <property type="match status" value="1"/>
</dbReference>
<evidence type="ECO:0000256" key="2">
    <source>
        <dbReference type="ARBA" id="ARBA00008821"/>
    </source>
</evidence>
<dbReference type="Proteomes" id="UP000596092">
    <property type="component" value="Chromosome"/>
</dbReference>
<feature type="transmembrane region" description="Helical" evidence="7">
    <location>
        <begin position="20"/>
        <end position="47"/>
    </location>
</feature>
<comment type="similarity">
    <text evidence="2">Belongs to the nucleobase:cation symporter-2 (NCS2) (TC 2.A.40) family.</text>
</comment>
<feature type="transmembrane region" description="Helical" evidence="7">
    <location>
        <begin position="316"/>
        <end position="349"/>
    </location>
</feature>
<feature type="transmembrane region" description="Helical" evidence="7">
    <location>
        <begin position="361"/>
        <end position="390"/>
    </location>
</feature>
<feature type="transmembrane region" description="Helical" evidence="7">
    <location>
        <begin position="276"/>
        <end position="296"/>
    </location>
</feature>
<keyword evidence="9" id="KW-1185">Reference proteome</keyword>
<dbReference type="RefSeq" id="WP_199260954.1">
    <property type="nucleotide sequence ID" value="NZ_CP054140.1"/>
</dbReference>
<dbReference type="PANTHER" id="PTHR42810">
    <property type="entry name" value="PURINE PERMEASE C1399.01C-RELATED"/>
    <property type="match status" value="1"/>
</dbReference>
<reference evidence="8 9" key="1">
    <citation type="submission" date="2020-05" db="EMBL/GenBank/DDBJ databases">
        <title>Complete genome of Desulfobulbus oligotrophicus.</title>
        <authorList>
            <person name="Podar M."/>
        </authorList>
    </citation>
    <scope>NUCLEOTIDE SEQUENCE [LARGE SCALE GENOMIC DNA]</scope>
    <source>
        <strain evidence="8 9">Prop6</strain>
    </source>
</reference>
<evidence type="ECO:0000256" key="5">
    <source>
        <dbReference type="ARBA" id="ARBA00022989"/>
    </source>
</evidence>
<feature type="transmembrane region" description="Helical" evidence="7">
    <location>
        <begin position="396"/>
        <end position="420"/>
    </location>
</feature>
<dbReference type="NCBIfam" id="NF037981">
    <property type="entry name" value="NCS2_1"/>
    <property type="match status" value="1"/>
</dbReference>